<accession>A0A1H1X015</accession>
<dbReference type="STRING" id="1249933.SAMN04489797_3054"/>
<evidence type="ECO:0000313" key="1">
    <source>
        <dbReference type="EMBL" id="SDT02695.1"/>
    </source>
</evidence>
<proteinExistence type="predicted"/>
<protein>
    <recommendedName>
        <fullName evidence="3">SpoIIAA-like</fullName>
    </recommendedName>
</protein>
<evidence type="ECO:0000313" key="2">
    <source>
        <dbReference type="Proteomes" id="UP000198963"/>
    </source>
</evidence>
<gene>
    <name evidence="1" type="ORF">SAMN04489797_3054</name>
</gene>
<reference evidence="1 2" key="1">
    <citation type="submission" date="2016-10" db="EMBL/GenBank/DDBJ databases">
        <authorList>
            <person name="Varghese N."/>
            <person name="Submissions S."/>
        </authorList>
    </citation>
    <scope>NUCLEOTIDE SEQUENCE [LARGE SCALE GENOMIC DNA]</scope>
    <source>
        <strain evidence="1 2">RHA_55</strain>
    </source>
</reference>
<dbReference type="InterPro" id="IPR036513">
    <property type="entry name" value="STAS_dom_sf"/>
</dbReference>
<evidence type="ECO:0008006" key="3">
    <source>
        <dbReference type="Google" id="ProtNLM"/>
    </source>
</evidence>
<dbReference type="Proteomes" id="UP000198963">
    <property type="component" value="Chromosome I"/>
</dbReference>
<organism evidence="1 2">
    <name type="scientific">Winogradskyella sediminis</name>
    <dbReference type="NCBI Taxonomy" id="1382466"/>
    <lineage>
        <taxon>Bacteria</taxon>
        <taxon>Pseudomonadati</taxon>
        <taxon>Bacteroidota</taxon>
        <taxon>Flavobacteriia</taxon>
        <taxon>Flavobacteriales</taxon>
        <taxon>Flavobacteriaceae</taxon>
        <taxon>Winogradskyella</taxon>
    </lineage>
</organism>
<dbReference type="SUPFAM" id="SSF52091">
    <property type="entry name" value="SpoIIaa-like"/>
    <property type="match status" value="1"/>
</dbReference>
<dbReference type="RefSeq" id="WP_092447498.1">
    <property type="nucleotide sequence ID" value="NZ_JBLXAG010000031.1"/>
</dbReference>
<dbReference type="AlphaFoldDB" id="A0A1H1X015"/>
<name>A0A1H1X015_9FLAO</name>
<dbReference type="EMBL" id="LT629774">
    <property type="protein sequence ID" value="SDT02695.1"/>
    <property type="molecule type" value="Genomic_DNA"/>
</dbReference>
<keyword evidence="2" id="KW-1185">Reference proteome</keyword>
<sequence length="140" mass="16557">MNYRPKYNKSPKLYNLKIGKVFLYEDYIITEFDEGVDVNFKNFNEISKIIEENFENRAFGFIANRVNSYSINLKDAKLFNEKFNNAIAYAIVAYSDLTKRIIEIENHFFKFNKQVFTTTDDAIAWVEEALAHQYADSYNK</sequence>